<organism evidence="2 3">
    <name type="scientific">Gossypium stocksii</name>
    <dbReference type="NCBI Taxonomy" id="47602"/>
    <lineage>
        <taxon>Eukaryota</taxon>
        <taxon>Viridiplantae</taxon>
        <taxon>Streptophyta</taxon>
        <taxon>Embryophyta</taxon>
        <taxon>Tracheophyta</taxon>
        <taxon>Spermatophyta</taxon>
        <taxon>Magnoliopsida</taxon>
        <taxon>eudicotyledons</taxon>
        <taxon>Gunneridae</taxon>
        <taxon>Pentapetalae</taxon>
        <taxon>rosids</taxon>
        <taxon>malvids</taxon>
        <taxon>Malvales</taxon>
        <taxon>Malvaceae</taxon>
        <taxon>Malvoideae</taxon>
        <taxon>Gossypium</taxon>
    </lineage>
</organism>
<feature type="compositionally biased region" description="Polar residues" evidence="1">
    <location>
        <begin position="63"/>
        <end position="77"/>
    </location>
</feature>
<accession>A0A9D3VZA0</accession>
<proteinExistence type="predicted"/>
<feature type="compositionally biased region" description="Basic and acidic residues" evidence="1">
    <location>
        <begin position="105"/>
        <end position="118"/>
    </location>
</feature>
<dbReference type="Proteomes" id="UP000828251">
    <property type="component" value="Unassembled WGS sequence"/>
</dbReference>
<gene>
    <name evidence="2" type="ORF">J1N35_009852</name>
</gene>
<feature type="compositionally biased region" description="Low complexity" evidence="1">
    <location>
        <begin position="120"/>
        <end position="133"/>
    </location>
</feature>
<keyword evidence="3" id="KW-1185">Reference proteome</keyword>
<feature type="region of interest" description="Disordered" evidence="1">
    <location>
        <begin position="1"/>
        <end position="45"/>
    </location>
</feature>
<evidence type="ECO:0000256" key="1">
    <source>
        <dbReference type="SAM" id="MobiDB-lite"/>
    </source>
</evidence>
<protein>
    <submittedName>
        <fullName evidence="2">Uncharacterized protein</fullName>
    </submittedName>
</protein>
<evidence type="ECO:0000313" key="2">
    <source>
        <dbReference type="EMBL" id="KAH1106084.1"/>
    </source>
</evidence>
<evidence type="ECO:0000313" key="3">
    <source>
        <dbReference type="Proteomes" id="UP000828251"/>
    </source>
</evidence>
<feature type="compositionally biased region" description="Basic and acidic residues" evidence="1">
    <location>
        <begin position="1"/>
        <end position="19"/>
    </location>
</feature>
<feature type="compositionally biased region" description="Low complexity" evidence="1">
    <location>
        <begin position="78"/>
        <end position="95"/>
    </location>
</feature>
<sequence>MARLLKDDPHISDAVKNMEPEPEPNQSHSDSHSYHPDLAGMNYFPSSSGGRYEFDMFGLFPPQYSTLGSFQQHHGTPSGSSSSMSFDSNDFSSMFTTPPPAPQEDVGRRDHPDRERRPPQRYTPRTTPSNHQF</sequence>
<reference evidence="2 3" key="1">
    <citation type="journal article" date="2021" name="Plant Biotechnol. J.">
        <title>Multi-omics assisted identification of the key and species-specific regulatory components of drought-tolerant mechanisms in Gossypium stocksii.</title>
        <authorList>
            <person name="Yu D."/>
            <person name="Ke L."/>
            <person name="Zhang D."/>
            <person name="Wu Y."/>
            <person name="Sun Y."/>
            <person name="Mei J."/>
            <person name="Sun J."/>
            <person name="Sun Y."/>
        </authorList>
    </citation>
    <scope>NUCLEOTIDE SEQUENCE [LARGE SCALE GENOMIC DNA]</scope>
    <source>
        <strain evidence="3">cv. E1</strain>
        <tissue evidence="2">Leaf</tissue>
    </source>
</reference>
<comment type="caution">
    <text evidence="2">The sequence shown here is derived from an EMBL/GenBank/DDBJ whole genome shotgun (WGS) entry which is preliminary data.</text>
</comment>
<feature type="region of interest" description="Disordered" evidence="1">
    <location>
        <begin position="63"/>
        <end position="133"/>
    </location>
</feature>
<dbReference type="AlphaFoldDB" id="A0A9D3VZA0"/>
<name>A0A9D3VZA0_9ROSI</name>
<dbReference type="EMBL" id="JAIQCV010000004">
    <property type="protein sequence ID" value="KAH1106084.1"/>
    <property type="molecule type" value="Genomic_DNA"/>
</dbReference>